<feature type="binding site" evidence="15">
    <location>
        <position position="9"/>
    </location>
    <ligand>
        <name>Mg(2+)</name>
        <dbReference type="ChEBI" id="CHEBI:18420"/>
    </ligand>
</feature>
<keyword evidence="4 15" id="KW-0963">Cytoplasm</keyword>
<dbReference type="Gene3D" id="3.40.1170.60">
    <property type="match status" value="1"/>
</dbReference>
<comment type="function">
    <text evidence="15">Poorly processive, error-prone DNA polymerase involved in untargeted mutagenesis. Copies undamaged DNA at stalled replication forks, which arise in vivo from mismatched or misaligned primer ends. These misaligned primers can be extended by PolIV. Exhibits no 3'-5' exonuclease (proofreading) activity. May be involved in translesional synthesis, in conjunction with the beta clamp from PolIII.</text>
</comment>
<dbReference type="InterPro" id="IPR001126">
    <property type="entry name" value="UmuC"/>
</dbReference>
<dbReference type="HAMAP" id="MF_01113">
    <property type="entry name" value="DNApol_IV"/>
    <property type="match status" value="1"/>
</dbReference>
<dbReference type="Gene3D" id="1.10.150.20">
    <property type="entry name" value="5' to 3' exonuclease, C-terminal subdomain"/>
    <property type="match status" value="1"/>
</dbReference>
<evidence type="ECO:0000256" key="1">
    <source>
        <dbReference type="ARBA" id="ARBA00004496"/>
    </source>
</evidence>
<dbReference type="GO" id="GO:0005737">
    <property type="term" value="C:cytoplasm"/>
    <property type="evidence" value="ECO:0007669"/>
    <property type="project" value="UniProtKB-SubCell"/>
</dbReference>
<evidence type="ECO:0000256" key="12">
    <source>
        <dbReference type="ARBA" id="ARBA00023125"/>
    </source>
</evidence>
<feature type="domain" description="UmuC" evidence="16">
    <location>
        <begin position="5"/>
        <end position="196"/>
    </location>
</feature>
<evidence type="ECO:0000256" key="5">
    <source>
        <dbReference type="ARBA" id="ARBA00022679"/>
    </source>
</evidence>
<dbReference type="InterPro" id="IPR043128">
    <property type="entry name" value="Rev_trsase/Diguanyl_cyclase"/>
</dbReference>
<dbReference type="PROSITE" id="PS50173">
    <property type="entry name" value="UMUC"/>
    <property type="match status" value="1"/>
</dbReference>
<evidence type="ECO:0000256" key="2">
    <source>
        <dbReference type="ARBA" id="ARBA00010945"/>
    </source>
</evidence>
<dbReference type="Pfam" id="PF00817">
    <property type="entry name" value="IMS"/>
    <property type="match status" value="1"/>
</dbReference>
<keyword evidence="8 15" id="KW-0479">Metal-binding</keyword>
<reference evidence="17 18" key="1">
    <citation type="journal article" date="2020" name="ISME J.">
        <title>Enrichment and physiological characterization of a novel comammox Nitrospira indicates ammonium inhibition of complete nitrification.</title>
        <authorList>
            <person name="Sakoula D."/>
            <person name="Koch H."/>
            <person name="Frank J."/>
            <person name="Jetten M.S.M."/>
            <person name="van Kessel M.A.H.J."/>
            <person name="Lucker S."/>
        </authorList>
    </citation>
    <scope>NUCLEOTIDE SEQUENCE [LARGE SCALE GENOMIC DNA]</scope>
    <source>
        <strain evidence="17">Comreactor17</strain>
    </source>
</reference>
<gene>
    <name evidence="15" type="primary">dinB</name>
    <name evidence="17" type="ORF">Nkreftii_003282</name>
</gene>
<dbReference type="GO" id="GO:0003887">
    <property type="term" value="F:DNA-directed DNA polymerase activity"/>
    <property type="evidence" value="ECO:0007669"/>
    <property type="project" value="UniProtKB-UniRule"/>
</dbReference>
<evidence type="ECO:0000256" key="7">
    <source>
        <dbReference type="ARBA" id="ARBA00022705"/>
    </source>
</evidence>
<dbReference type="GO" id="GO:0042276">
    <property type="term" value="P:error-prone translesion synthesis"/>
    <property type="evidence" value="ECO:0007669"/>
    <property type="project" value="TreeGrafter"/>
</dbReference>
<dbReference type="Proteomes" id="UP000593737">
    <property type="component" value="Chromosome"/>
</dbReference>
<keyword evidence="10 15" id="KW-0460">Magnesium</keyword>
<comment type="cofactor">
    <cofactor evidence="15">
        <name>Mg(2+)</name>
        <dbReference type="ChEBI" id="CHEBI:18420"/>
    </cofactor>
    <text evidence="15">Binds 2 magnesium ions per subunit.</text>
</comment>
<dbReference type="InterPro" id="IPR022880">
    <property type="entry name" value="DNApol_IV"/>
</dbReference>
<comment type="similarity">
    <text evidence="2 15">Belongs to the DNA polymerase type-Y family.</text>
</comment>
<keyword evidence="5 15" id="KW-0808">Transferase</keyword>
<dbReference type="SUPFAM" id="SSF100879">
    <property type="entry name" value="Lesion bypass DNA polymerase (Y-family), little finger domain"/>
    <property type="match status" value="1"/>
</dbReference>
<sequence length="358" mass="40043">MPRIIAHLDMDAFFAAIEERDTPAFRGVPLVVGADPLGGKGRGVASTSNYLARAYGIHSATPISMAWRLSEAARHAGKPPVTFVSVDMPKYARVSEEVMKIVRRFISKVEQASIDEAYGDLSWTETYEEAERICRYLKETITSEMLLTASVGIGPNKLVAKIASGWQKPNGLTVVREEQVETFLSPLPIRLIPGIGPKTEARLRERGIKVVNDLRRLSVHHLEQLLGKRGVALYDGARGCNDSPLEEYSEPKSIGEQETFESDTLNSQMLFTQLARLARGVSDRLSREDFKAFRTVVLTVRFADFETKSRAHTVATPTGDLSVLQREGLKLLMPFLDRRENPRRKLIRLLGLRVEKLI</sequence>
<organism evidence="17 18">
    <name type="scientific">Candidatus Nitrospira kreftii</name>
    <dbReference type="NCBI Taxonomy" id="2652173"/>
    <lineage>
        <taxon>Bacteria</taxon>
        <taxon>Pseudomonadati</taxon>
        <taxon>Nitrospirota</taxon>
        <taxon>Nitrospiria</taxon>
        <taxon>Nitrospirales</taxon>
        <taxon>Nitrospiraceae</taxon>
        <taxon>Nitrospira</taxon>
    </lineage>
</organism>
<dbReference type="NCBIfam" id="NF002677">
    <property type="entry name" value="PRK02406.1"/>
    <property type="match status" value="1"/>
</dbReference>
<evidence type="ECO:0000256" key="6">
    <source>
        <dbReference type="ARBA" id="ARBA00022695"/>
    </source>
</evidence>
<evidence type="ECO:0000313" key="17">
    <source>
        <dbReference type="EMBL" id="QPD05508.1"/>
    </source>
</evidence>
<evidence type="ECO:0000256" key="9">
    <source>
        <dbReference type="ARBA" id="ARBA00022763"/>
    </source>
</evidence>
<dbReference type="GO" id="GO:0003684">
    <property type="term" value="F:damaged DNA binding"/>
    <property type="evidence" value="ECO:0007669"/>
    <property type="project" value="InterPro"/>
</dbReference>
<accession>A0A7S8J0M9</accession>
<evidence type="ECO:0000256" key="4">
    <source>
        <dbReference type="ARBA" id="ARBA00022490"/>
    </source>
</evidence>
<dbReference type="Pfam" id="PF21999">
    <property type="entry name" value="IMS_HHH_1"/>
    <property type="match status" value="1"/>
</dbReference>
<evidence type="ECO:0000256" key="11">
    <source>
        <dbReference type="ARBA" id="ARBA00022932"/>
    </source>
</evidence>
<evidence type="ECO:0000256" key="13">
    <source>
        <dbReference type="ARBA" id="ARBA00023204"/>
    </source>
</evidence>
<dbReference type="InterPro" id="IPR043502">
    <property type="entry name" value="DNA/RNA_pol_sf"/>
</dbReference>
<dbReference type="GO" id="GO:0006261">
    <property type="term" value="P:DNA-templated DNA replication"/>
    <property type="evidence" value="ECO:0007669"/>
    <property type="project" value="UniProtKB-UniRule"/>
</dbReference>
<dbReference type="InterPro" id="IPR053848">
    <property type="entry name" value="IMS_HHH_1"/>
</dbReference>
<dbReference type="InterPro" id="IPR017961">
    <property type="entry name" value="DNA_pol_Y-fam_little_finger"/>
</dbReference>
<keyword evidence="3 15" id="KW-0515">Mutator protein</keyword>
<dbReference type="GO" id="GO:0000287">
    <property type="term" value="F:magnesium ion binding"/>
    <property type="evidence" value="ECO:0007669"/>
    <property type="project" value="UniProtKB-UniRule"/>
</dbReference>
<keyword evidence="12 15" id="KW-0238">DNA-binding</keyword>
<dbReference type="Gene3D" id="3.30.70.270">
    <property type="match status" value="1"/>
</dbReference>
<evidence type="ECO:0000256" key="10">
    <source>
        <dbReference type="ARBA" id="ARBA00022842"/>
    </source>
</evidence>
<evidence type="ECO:0000259" key="16">
    <source>
        <dbReference type="PROSITE" id="PS50173"/>
    </source>
</evidence>
<comment type="catalytic activity">
    <reaction evidence="14 15">
        <text>DNA(n) + a 2'-deoxyribonucleoside 5'-triphosphate = DNA(n+1) + diphosphate</text>
        <dbReference type="Rhea" id="RHEA:22508"/>
        <dbReference type="Rhea" id="RHEA-COMP:17339"/>
        <dbReference type="Rhea" id="RHEA-COMP:17340"/>
        <dbReference type="ChEBI" id="CHEBI:33019"/>
        <dbReference type="ChEBI" id="CHEBI:61560"/>
        <dbReference type="ChEBI" id="CHEBI:173112"/>
        <dbReference type="EC" id="2.7.7.7"/>
    </reaction>
</comment>
<dbReference type="PANTHER" id="PTHR11076:SF33">
    <property type="entry name" value="DNA POLYMERASE KAPPA"/>
    <property type="match status" value="1"/>
</dbReference>
<evidence type="ECO:0000256" key="8">
    <source>
        <dbReference type="ARBA" id="ARBA00022723"/>
    </source>
</evidence>
<keyword evidence="9 15" id="KW-0227">DNA damage</keyword>
<protein>
    <recommendedName>
        <fullName evidence="15">DNA polymerase IV</fullName>
        <shortName evidence="15">Pol IV</shortName>
        <ecNumber evidence="15">2.7.7.7</ecNumber>
    </recommendedName>
</protein>
<keyword evidence="13 15" id="KW-0234">DNA repair</keyword>
<dbReference type="InterPro" id="IPR036775">
    <property type="entry name" value="DNA_pol_Y-fam_lit_finger_sf"/>
</dbReference>
<evidence type="ECO:0000256" key="15">
    <source>
        <dbReference type="HAMAP-Rule" id="MF_01113"/>
    </source>
</evidence>
<dbReference type="EMBL" id="CP047423">
    <property type="protein sequence ID" value="QPD05508.1"/>
    <property type="molecule type" value="Genomic_DNA"/>
</dbReference>
<proteinExistence type="inferred from homology"/>
<keyword evidence="7 15" id="KW-0235">DNA replication</keyword>
<dbReference type="AlphaFoldDB" id="A0A7S8J0M9"/>
<keyword evidence="6 15" id="KW-0548">Nucleotidyltransferase</keyword>
<dbReference type="GO" id="GO:0006281">
    <property type="term" value="P:DNA repair"/>
    <property type="evidence" value="ECO:0007669"/>
    <property type="project" value="UniProtKB-UniRule"/>
</dbReference>
<dbReference type="EC" id="2.7.7.7" evidence="15"/>
<dbReference type="PANTHER" id="PTHR11076">
    <property type="entry name" value="DNA REPAIR POLYMERASE UMUC / TRANSFERASE FAMILY MEMBER"/>
    <property type="match status" value="1"/>
</dbReference>
<feature type="site" description="Substrate discrimination" evidence="15">
    <location>
        <position position="14"/>
    </location>
</feature>
<dbReference type="SUPFAM" id="SSF56672">
    <property type="entry name" value="DNA/RNA polymerases"/>
    <property type="match status" value="1"/>
</dbReference>
<feature type="active site" evidence="15">
    <location>
        <position position="116"/>
    </location>
</feature>
<dbReference type="Pfam" id="PF11799">
    <property type="entry name" value="IMS_C"/>
    <property type="match status" value="1"/>
</dbReference>
<dbReference type="Gene3D" id="3.30.1490.100">
    <property type="entry name" value="DNA polymerase, Y-family, little finger domain"/>
    <property type="match status" value="1"/>
</dbReference>
<feature type="binding site" evidence="15">
    <location>
        <position position="115"/>
    </location>
    <ligand>
        <name>Mg(2+)</name>
        <dbReference type="ChEBI" id="CHEBI:18420"/>
    </ligand>
</feature>
<comment type="subcellular location">
    <subcellularLocation>
        <location evidence="1 15">Cytoplasm</location>
    </subcellularLocation>
</comment>
<dbReference type="CDD" id="cd03586">
    <property type="entry name" value="PolY_Pol_IV_kappa"/>
    <property type="match status" value="1"/>
</dbReference>
<evidence type="ECO:0000256" key="14">
    <source>
        <dbReference type="ARBA" id="ARBA00049244"/>
    </source>
</evidence>
<keyword evidence="11 15" id="KW-0239">DNA-directed DNA polymerase</keyword>
<comment type="subunit">
    <text evidence="15">Monomer.</text>
</comment>
<dbReference type="FunFam" id="3.30.1490.100:FF:000004">
    <property type="entry name" value="DNA polymerase IV"/>
    <property type="match status" value="1"/>
</dbReference>
<dbReference type="KEGG" id="nkf:Nkreftii_003282"/>
<evidence type="ECO:0000313" key="18">
    <source>
        <dbReference type="Proteomes" id="UP000593737"/>
    </source>
</evidence>
<evidence type="ECO:0000256" key="3">
    <source>
        <dbReference type="ARBA" id="ARBA00022457"/>
    </source>
</evidence>
<dbReference type="InterPro" id="IPR050116">
    <property type="entry name" value="DNA_polymerase-Y"/>
</dbReference>
<name>A0A7S8J0M9_9BACT</name>